<accession>A0A3N4R9C1</accession>
<evidence type="ECO:0000313" key="4">
    <source>
        <dbReference type="Proteomes" id="UP000266906"/>
    </source>
</evidence>
<feature type="region of interest" description="Disordered" evidence="2">
    <location>
        <begin position="1"/>
        <end position="43"/>
    </location>
</feature>
<reference evidence="3 4" key="1">
    <citation type="submission" date="2018-11" db="EMBL/GenBank/DDBJ databases">
        <title>Sequencing the genomes of 1000 actinobacteria strains.</title>
        <authorList>
            <person name="Klenk H.-P."/>
        </authorList>
    </citation>
    <scope>NUCLEOTIDE SEQUENCE [LARGE SCALE GENOMIC DNA]</scope>
    <source>
        <strain evidence="3 4">DSM 44781</strain>
    </source>
</reference>
<gene>
    <name evidence="3" type="ORF">EDD38_7355</name>
</gene>
<dbReference type="RefSeq" id="WP_123821573.1">
    <property type="nucleotide sequence ID" value="NZ_RKQG01000004.1"/>
</dbReference>
<dbReference type="Proteomes" id="UP000266906">
    <property type="component" value="Unassembled WGS sequence"/>
</dbReference>
<dbReference type="AlphaFoldDB" id="A0A3N4R9C1"/>
<keyword evidence="1" id="KW-0175">Coiled coil</keyword>
<protein>
    <submittedName>
        <fullName evidence="3">Uncharacterized protein</fullName>
    </submittedName>
</protein>
<feature type="compositionally biased region" description="Basic residues" evidence="2">
    <location>
        <begin position="21"/>
        <end position="34"/>
    </location>
</feature>
<evidence type="ECO:0000256" key="2">
    <source>
        <dbReference type="SAM" id="MobiDB-lite"/>
    </source>
</evidence>
<evidence type="ECO:0000313" key="3">
    <source>
        <dbReference type="EMBL" id="RPE27211.1"/>
    </source>
</evidence>
<sequence length="158" mass="17831">MRLPLHGRRANRGQLPTPTPRPRRHPDPHQRRHPGPWYPQPDYGNDFIATQIGGYEHGIGWLNFGAGSQARADREFVTAARTDVPALLAYARHLEARAASLEAERDGWAENSRNEARIWTARVAELEQQLAQAQAEQHQYYTALQGVARNSPPARDGR</sequence>
<name>A0A3N4R9C1_9ACTN</name>
<comment type="caution">
    <text evidence="3">The sequence shown here is derived from an EMBL/GenBank/DDBJ whole genome shotgun (WGS) entry which is preliminary data.</text>
</comment>
<keyword evidence="4" id="KW-1185">Reference proteome</keyword>
<proteinExistence type="predicted"/>
<feature type="coiled-coil region" evidence="1">
    <location>
        <begin position="91"/>
        <end position="143"/>
    </location>
</feature>
<dbReference type="EMBL" id="RKQG01000004">
    <property type="protein sequence ID" value="RPE27211.1"/>
    <property type="molecule type" value="Genomic_DNA"/>
</dbReference>
<evidence type="ECO:0000256" key="1">
    <source>
        <dbReference type="SAM" id="Coils"/>
    </source>
</evidence>
<feature type="compositionally biased region" description="Basic residues" evidence="2">
    <location>
        <begin position="1"/>
        <end position="11"/>
    </location>
</feature>
<organism evidence="3 4">
    <name type="scientific">Kitasatospora cineracea</name>
    <dbReference type="NCBI Taxonomy" id="88074"/>
    <lineage>
        <taxon>Bacteria</taxon>
        <taxon>Bacillati</taxon>
        <taxon>Actinomycetota</taxon>
        <taxon>Actinomycetes</taxon>
        <taxon>Kitasatosporales</taxon>
        <taxon>Streptomycetaceae</taxon>
        <taxon>Kitasatospora</taxon>
    </lineage>
</organism>